<dbReference type="GO" id="GO:0006508">
    <property type="term" value="P:proteolysis"/>
    <property type="evidence" value="ECO:0007669"/>
    <property type="project" value="UniProtKB-KW"/>
</dbReference>
<dbReference type="HAMAP" id="MF_01974">
    <property type="entry name" value="MetAP_1"/>
    <property type="match status" value="1"/>
</dbReference>
<evidence type="ECO:0000313" key="10">
    <source>
        <dbReference type="Proteomes" id="UP000309676"/>
    </source>
</evidence>
<dbReference type="PANTHER" id="PTHR43330">
    <property type="entry name" value="METHIONINE AMINOPEPTIDASE"/>
    <property type="match status" value="1"/>
</dbReference>
<dbReference type="OrthoDB" id="9802055at2"/>
<dbReference type="AlphaFoldDB" id="A0A5R9G0N7"/>
<organism evidence="9 10">
    <name type="scientific">Paenibacillus antri</name>
    <dbReference type="NCBI Taxonomy" id="2582848"/>
    <lineage>
        <taxon>Bacteria</taxon>
        <taxon>Bacillati</taxon>
        <taxon>Bacillota</taxon>
        <taxon>Bacilli</taxon>
        <taxon>Bacillales</taxon>
        <taxon>Paenibacillaceae</taxon>
        <taxon>Paenibacillus</taxon>
    </lineage>
</organism>
<dbReference type="GO" id="GO:0070006">
    <property type="term" value="F:metalloaminopeptidase activity"/>
    <property type="evidence" value="ECO:0007669"/>
    <property type="project" value="UniProtKB-UniRule"/>
</dbReference>
<evidence type="ECO:0000256" key="7">
    <source>
        <dbReference type="RuleBase" id="RU003653"/>
    </source>
</evidence>
<feature type="binding site" evidence="6">
    <location>
        <position position="244"/>
    </location>
    <ligand>
        <name>a divalent metal cation</name>
        <dbReference type="ChEBI" id="CHEBI:60240"/>
        <label>1</label>
    </ligand>
</feature>
<dbReference type="PRINTS" id="PR00599">
    <property type="entry name" value="MAPEPTIDASE"/>
</dbReference>
<evidence type="ECO:0000259" key="8">
    <source>
        <dbReference type="Pfam" id="PF00557"/>
    </source>
</evidence>
<sequence>MIVTSEQEWAGLRRAGRAVAAAREAMLAAVEPGITTLELDRIGENVLKAHGAVSGPQTMYDFPGATCISVNKCVAHGIPGENRLKAGDLVNVDVSAVLDGFYSDTGSTMVCGTKPDAYKSFSPEHPYAEKLRILAACERALFAGIGKAKAGGKLSEIGRAVLREAQNNGYTVIRNLTGHGLGRQLHEEPSHVFNYPDPRERRLLKKGVVIAIEPFLSTGATNVNEGDDGWALLVPDNSLVVQFEHTVVVTEGDAVIMTLAE</sequence>
<dbReference type="PANTHER" id="PTHR43330:SF13">
    <property type="entry name" value="METHIONINE AMINOPEPTIDASE 2"/>
    <property type="match status" value="1"/>
</dbReference>
<dbReference type="InterPro" id="IPR002467">
    <property type="entry name" value="Pept_M24A_MAP1"/>
</dbReference>
<dbReference type="Gene3D" id="3.90.230.10">
    <property type="entry name" value="Creatinase/methionine aminopeptidase superfamily"/>
    <property type="match status" value="1"/>
</dbReference>
<dbReference type="NCBIfam" id="TIGR00500">
    <property type="entry name" value="met_pdase_I"/>
    <property type="match status" value="1"/>
</dbReference>
<evidence type="ECO:0000313" key="9">
    <source>
        <dbReference type="EMBL" id="TLS49341.1"/>
    </source>
</evidence>
<dbReference type="SUPFAM" id="SSF55920">
    <property type="entry name" value="Creatinase/aminopeptidase"/>
    <property type="match status" value="1"/>
</dbReference>
<evidence type="ECO:0000256" key="4">
    <source>
        <dbReference type="ARBA" id="ARBA00022723"/>
    </source>
</evidence>
<accession>A0A5R9G0N7</accession>
<comment type="similarity">
    <text evidence="6">Belongs to the peptidase M24A family. Methionine aminopeptidase type 1 subfamily.</text>
</comment>
<keyword evidence="2 6" id="KW-0031">Aminopeptidase</keyword>
<dbReference type="InterPro" id="IPR036005">
    <property type="entry name" value="Creatinase/aminopeptidase-like"/>
</dbReference>
<keyword evidence="5 6" id="KW-0378">Hydrolase</keyword>
<dbReference type="GO" id="GO:0004239">
    <property type="term" value="F:initiator methionyl aminopeptidase activity"/>
    <property type="evidence" value="ECO:0007669"/>
    <property type="project" value="UniProtKB-UniRule"/>
</dbReference>
<keyword evidence="10" id="KW-1185">Reference proteome</keyword>
<feature type="binding site" evidence="6">
    <location>
        <position position="213"/>
    </location>
    <ligand>
        <name>a divalent metal cation</name>
        <dbReference type="ChEBI" id="CHEBI:60240"/>
        <label>2</label>
        <note>catalytic</note>
    </ligand>
</feature>
<feature type="binding site" evidence="6">
    <location>
        <position position="179"/>
    </location>
    <ligand>
        <name>a divalent metal cation</name>
        <dbReference type="ChEBI" id="CHEBI:60240"/>
        <label>2</label>
        <note>catalytic</note>
    </ligand>
</feature>
<dbReference type="GO" id="GO:0046872">
    <property type="term" value="F:metal ion binding"/>
    <property type="evidence" value="ECO:0007669"/>
    <property type="project" value="UniProtKB-UniRule"/>
</dbReference>
<feature type="binding site" evidence="6">
    <location>
        <position position="186"/>
    </location>
    <ligand>
        <name>substrate</name>
    </ligand>
</feature>
<proteinExistence type="inferred from homology"/>
<keyword evidence="4 6" id="KW-0479">Metal-binding</keyword>
<comment type="caution">
    <text evidence="9">The sequence shown here is derived from an EMBL/GenBank/DDBJ whole genome shotgun (WGS) entry which is preliminary data.</text>
</comment>
<keyword evidence="3 6" id="KW-0645">Protease</keyword>
<feature type="binding site" evidence="6">
    <location>
        <position position="104"/>
    </location>
    <ligand>
        <name>a divalent metal cation</name>
        <dbReference type="ChEBI" id="CHEBI:60240"/>
        <label>2</label>
        <note>catalytic</note>
    </ligand>
</feature>
<evidence type="ECO:0000256" key="6">
    <source>
        <dbReference type="HAMAP-Rule" id="MF_01974"/>
    </source>
</evidence>
<feature type="binding site" evidence="6">
    <location>
        <position position="244"/>
    </location>
    <ligand>
        <name>a divalent metal cation</name>
        <dbReference type="ChEBI" id="CHEBI:60240"/>
        <label>2</label>
        <note>catalytic</note>
    </ligand>
</feature>
<dbReference type="EC" id="3.4.11.18" evidence="6 7"/>
<dbReference type="EMBL" id="VCIW01000022">
    <property type="protein sequence ID" value="TLS49341.1"/>
    <property type="molecule type" value="Genomic_DNA"/>
</dbReference>
<comment type="catalytic activity">
    <reaction evidence="6 7">
        <text>Release of N-terminal amino acids, preferentially methionine, from peptides and arylamides.</text>
        <dbReference type="EC" id="3.4.11.18"/>
    </reaction>
</comment>
<reference evidence="9 10" key="1">
    <citation type="submission" date="2019-05" db="EMBL/GenBank/DDBJ databases">
        <authorList>
            <person name="Narsing Rao M.P."/>
            <person name="Li W.J."/>
        </authorList>
    </citation>
    <scope>NUCLEOTIDE SEQUENCE [LARGE SCALE GENOMIC DNA]</scope>
    <source>
        <strain evidence="9 10">SYSU_K30003</strain>
    </source>
</reference>
<dbReference type="Proteomes" id="UP000309676">
    <property type="component" value="Unassembled WGS sequence"/>
</dbReference>
<feature type="domain" description="Peptidase M24" evidence="8">
    <location>
        <begin position="11"/>
        <end position="251"/>
    </location>
</feature>
<comment type="cofactor">
    <cofactor evidence="6">
        <name>Co(2+)</name>
        <dbReference type="ChEBI" id="CHEBI:48828"/>
    </cofactor>
    <cofactor evidence="6">
        <name>Zn(2+)</name>
        <dbReference type="ChEBI" id="CHEBI:29105"/>
    </cofactor>
    <cofactor evidence="6">
        <name>Mn(2+)</name>
        <dbReference type="ChEBI" id="CHEBI:29035"/>
    </cofactor>
    <cofactor evidence="6">
        <name>Fe(2+)</name>
        <dbReference type="ChEBI" id="CHEBI:29033"/>
    </cofactor>
    <text evidence="6">Binds 2 divalent metal cations per subunit. Has a high-affinity and a low affinity metal-binding site. The true nature of the physiological cofactor is under debate. The enzyme is active with cobalt, zinc, manganese or divalent iron ions. Most likely, methionine aminopeptidases function as mononuclear Fe(2+)-metalloproteases under physiological conditions, and the catalytically relevant metal-binding site has been assigned to the histidine-containing high-affinity site.</text>
</comment>
<gene>
    <name evidence="6 9" type="primary">map</name>
    <name evidence="9" type="ORF">FE782_26180</name>
</gene>
<name>A0A5R9G0N7_9BACL</name>
<feature type="binding site" evidence="6">
    <location>
        <position position="104"/>
    </location>
    <ligand>
        <name>a divalent metal cation</name>
        <dbReference type="ChEBI" id="CHEBI:60240"/>
        <label>1</label>
    </ligand>
</feature>
<dbReference type="InterPro" id="IPR001714">
    <property type="entry name" value="Pept_M24_MAP"/>
</dbReference>
<dbReference type="RefSeq" id="WP_138197318.1">
    <property type="nucleotide sequence ID" value="NZ_VCIW01000022.1"/>
</dbReference>
<evidence type="ECO:0000256" key="5">
    <source>
        <dbReference type="ARBA" id="ARBA00022801"/>
    </source>
</evidence>
<evidence type="ECO:0000256" key="1">
    <source>
        <dbReference type="ARBA" id="ARBA00002521"/>
    </source>
</evidence>
<comment type="subunit">
    <text evidence="6">Monomer.</text>
</comment>
<evidence type="ECO:0000256" key="2">
    <source>
        <dbReference type="ARBA" id="ARBA00022438"/>
    </source>
</evidence>
<protein>
    <recommendedName>
        <fullName evidence="6 7">Methionine aminopeptidase</fullName>
        <shortName evidence="6">MAP</shortName>
        <shortName evidence="6">MetAP</shortName>
        <ecNumber evidence="6 7">3.4.11.18</ecNumber>
    </recommendedName>
    <alternativeName>
        <fullName evidence="6">Peptidase M</fullName>
    </alternativeName>
</protein>
<dbReference type="InterPro" id="IPR000994">
    <property type="entry name" value="Pept_M24"/>
</dbReference>
<comment type="function">
    <text evidence="1 6">Removes the N-terminal methionine from nascent proteins. The N-terminal methionine is often cleaved when the second residue in the primary sequence is small and uncharged (Met-Ala-, Cys, Gly, Pro, Ser, Thr, or Val). Requires deformylation of the N(alpha)-formylated initiator methionine before it can be hydrolyzed.</text>
</comment>
<feature type="binding site" evidence="6">
    <location>
        <position position="93"/>
    </location>
    <ligand>
        <name>a divalent metal cation</name>
        <dbReference type="ChEBI" id="CHEBI:60240"/>
        <label>1</label>
    </ligand>
</feature>
<dbReference type="Pfam" id="PF00557">
    <property type="entry name" value="Peptidase_M24"/>
    <property type="match status" value="1"/>
</dbReference>
<feature type="binding site" evidence="6">
    <location>
        <position position="76"/>
    </location>
    <ligand>
        <name>substrate</name>
    </ligand>
</feature>
<evidence type="ECO:0000256" key="3">
    <source>
        <dbReference type="ARBA" id="ARBA00022670"/>
    </source>
</evidence>